<dbReference type="Gene3D" id="1.10.4030.10">
    <property type="entry name" value="Porin chaperone SurA, peptide-binding domain"/>
    <property type="match status" value="1"/>
</dbReference>
<dbReference type="InterPro" id="IPR050280">
    <property type="entry name" value="OMP_Chaperone_SurA"/>
</dbReference>
<protein>
    <recommendedName>
        <fullName evidence="4">PpiC domain-containing protein</fullName>
    </recommendedName>
</protein>
<accession>A0A7T0BUL2</accession>
<evidence type="ECO:0000313" key="6">
    <source>
        <dbReference type="Proteomes" id="UP000594688"/>
    </source>
</evidence>
<dbReference type="AlphaFoldDB" id="A0A7T0BUL2"/>
<evidence type="ECO:0000313" key="5">
    <source>
        <dbReference type="EMBL" id="QPJ61092.1"/>
    </source>
</evidence>
<evidence type="ECO:0000259" key="4">
    <source>
        <dbReference type="PROSITE" id="PS50198"/>
    </source>
</evidence>
<dbReference type="GO" id="GO:0003755">
    <property type="term" value="F:peptidyl-prolyl cis-trans isomerase activity"/>
    <property type="evidence" value="ECO:0007669"/>
    <property type="project" value="UniProtKB-KW"/>
</dbReference>
<reference evidence="5 6" key="1">
    <citation type="submission" date="2020-02" db="EMBL/GenBank/DDBJ databases">
        <title>Genomic and physiological characterization of two novel Nitrospinaceae genera.</title>
        <authorList>
            <person name="Mueller A.J."/>
            <person name="Jung M.-Y."/>
            <person name="Strachan C.R."/>
            <person name="Herbold C.W."/>
            <person name="Kirkegaard R.H."/>
            <person name="Daims H."/>
        </authorList>
    </citation>
    <scope>NUCLEOTIDE SEQUENCE [LARGE SCALE GENOMIC DNA]</scope>
    <source>
        <strain evidence="5">EB</strain>
    </source>
</reference>
<organism evidence="5 6">
    <name type="scientific">Candidatus Nitronauta litoralis</name>
    <dbReference type="NCBI Taxonomy" id="2705533"/>
    <lineage>
        <taxon>Bacteria</taxon>
        <taxon>Pseudomonadati</taxon>
        <taxon>Nitrospinota/Tectimicrobiota group</taxon>
        <taxon>Nitrospinota</taxon>
        <taxon>Nitrospinia</taxon>
        <taxon>Nitrospinales</taxon>
        <taxon>Nitrospinaceae</taxon>
        <taxon>Candidatus Nitronauta</taxon>
    </lineage>
</organism>
<dbReference type="SUPFAM" id="SSF109998">
    <property type="entry name" value="Triger factor/SurA peptide-binding domain-like"/>
    <property type="match status" value="1"/>
</dbReference>
<keyword evidence="2" id="KW-0697">Rotamase</keyword>
<dbReference type="PANTHER" id="PTHR47637:SF1">
    <property type="entry name" value="CHAPERONE SURA"/>
    <property type="match status" value="1"/>
</dbReference>
<gene>
    <name evidence="5" type="ORF">G3M70_03990</name>
</gene>
<dbReference type="Gene3D" id="3.10.50.40">
    <property type="match status" value="1"/>
</dbReference>
<dbReference type="InterPro" id="IPR046357">
    <property type="entry name" value="PPIase_dom_sf"/>
</dbReference>
<dbReference type="PROSITE" id="PS50198">
    <property type="entry name" value="PPIC_PPIASE_2"/>
    <property type="match status" value="1"/>
</dbReference>
<dbReference type="InterPro" id="IPR027304">
    <property type="entry name" value="Trigger_fact/SurA_dom_sf"/>
</dbReference>
<dbReference type="PANTHER" id="PTHR47637">
    <property type="entry name" value="CHAPERONE SURA"/>
    <property type="match status" value="1"/>
</dbReference>
<feature type="domain" description="PpiC" evidence="4">
    <location>
        <begin position="190"/>
        <end position="291"/>
    </location>
</feature>
<evidence type="ECO:0000256" key="2">
    <source>
        <dbReference type="PROSITE-ProRule" id="PRU00278"/>
    </source>
</evidence>
<name>A0A7T0BUL2_9BACT</name>
<dbReference type="Pfam" id="PF00639">
    <property type="entry name" value="Rotamase"/>
    <property type="match status" value="1"/>
</dbReference>
<proteinExistence type="predicted"/>
<feature type="chain" id="PRO_5032832030" description="PpiC domain-containing protein" evidence="3">
    <location>
        <begin position="32"/>
        <end position="337"/>
    </location>
</feature>
<keyword evidence="1 3" id="KW-0732">Signal</keyword>
<evidence type="ECO:0000256" key="3">
    <source>
        <dbReference type="SAM" id="SignalP"/>
    </source>
</evidence>
<evidence type="ECO:0000256" key="1">
    <source>
        <dbReference type="ARBA" id="ARBA00022729"/>
    </source>
</evidence>
<dbReference type="SUPFAM" id="SSF54534">
    <property type="entry name" value="FKBP-like"/>
    <property type="match status" value="1"/>
</dbReference>
<keyword evidence="2" id="KW-0413">Isomerase</keyword>
<dbReference type="KEGG" id="nli:G3M70_03990"/>
<dbReference type="Pfam" id="PF13624">
    <property type="entry name" value="SurA_N_3"/>
    <property type="match status" value="1"/>
</dbReference>
<dbReference type="EMBL" id="CP048685">
    <property type="protein sequence ID" value="QPJ61092.1"/>
    <property type="molecule type" value="Genomic_DNA"/>
</dbReference>
<dbReference type="Proteomes" id="UP000594688">
    <property type="component" value="Chromosome"/>
</dbReference>
<dbReference type="InterPro" id="IPR000297">
    <property type="entry name" value="PPIase_PpiC"/>
</dbReference>
<sequence>MKAVNTCFLRLLVVGIICLTLTLPSSLWAHAGHDHGDNPKIALPDVVAKVNGKNIAKDAILTSLKASIKKYKAKGMPMSPDQEKIAAKKLIDNQINRHLLLTHAEKQGIKVTPEAIEKRFNRIKKGFSSDAQFKKKLEAEGLSVADYKKELEGELKIEAILKKELGKGINVSDKIIKSYYEKNQKRYSSPEQRRASIMLIKVKKGASPEQENRAKEMLEDVLEEIREGKDFGKLAKLHSQDTLASRGGDLGFFEKKKMLKAFSDQAFALKLGEVSGIFRTRHGFQILKLTDIKPAVSQSLDEVKEEIRDILIGMEIKKNTPDYLTRLKKEANIKTYF</sequence>
<feature type="signal peptide" evidence="3">
    <location>
        <begin position="1"/>
        <end position="31"/>
    </location>
</feature>